<dbReference type="InterPro" id="IPR036426">
    <property type="entry name" value="Bulb-type_lectin_dom_sf"/>
</dbReference>
<keyword evidence="2" id="KW-1015">Disulfide bond</keyword>
<dbReference type="Proteomes" id="UP001187192">
    <property type="component" value="Unassembled WGS sequence"/>
</dbReference>
<proteinExistence type="predicted"/>
<evidence type="ECO:0000259" key="5">
    <source>
        <dbReference type="PROSITE" id="PS50948"/>
    </source>
</evidence>
<evidence type="ECO:0000313" key="8">
    <source>
        <dbReference type="Proteomes" id="UP001187192"/>
    </source>
</evidence>
<sequence>MVFLFYVLSVSALYSVSFLTIANPSFAKTSYTYYLHPNDPLTWYNDNLVKMDNGWKMRIFLVMKNDTLCFYCGFYSSELSSNDYLFSVVAVGEGGSHTVVWSANTSSSVGKNASVQLTDEGLLLRDSHQTVWTSRAVDNLVVGMNLTEEGNLVLFGKEEPLWQSFDHPVDALLVEQRLPNGTELTTLKGLFFAKLTEAANFSAFVNTSKGPYLMYQLRLNSKSSSHYGLHYEDGERIGDRSVVNTEESGFDSIVDLVARECDTGSLDRNDLMDMTYANITTGSDVADKSFTTLAECRQACLQKCSCSAIVFKYENDVSDGNCYMPSKLILV</sequence>
<keyword evidence="1 4" id="KW-0732">Signal</keyword>
<dbReference type="AlphaFoldDB" id="A0AA88E443"/>
<evidence type="ECO:0000256" key="4">
    <source>
        <dbReference type="SAM" id="SignalP"/>
    </source>
</evidence>
<protein>
    <recommendedName>
        <fullName evidence="5">Apple domain-containing protein</fullName>
    </recommendedName>
</protein>
<dbReference type="PANTHER" id="PTHR47976:SF66">
    <property type="entry name" value="G-TYPE LECTIN S-RECEPTOR-LIKE SERINE_THREONINE-PROTEIN KINASE SD2-5"/>
    <property type="match status" value="1"/>
</dbReference>
<evidence type="ECO:0000256" key="3">
    <source>
        <dbReference type="ARBA" id="ARBA00023180"/>
    </source>
</evidence>
<comment type="caution">
    <text evidence="6">The sequence shown here is derived from an EMBL/GenBank/DDBJ whole genome shotgun (WGS) entry which is preliminary data.</text>
</comment>
<dbReference type="Pfam" id="PF01453">
    <property type="entry name" value="B_lectin"/>
    <property type="match status" value="1"/>
</dbReference>
<dbReference type="InterPro" id="IPR001480">
    <property type="entry name" value="Bulb-type_lectin_dom"/>
</dbReference>
<organism evidence="6 8">
    <name type="scientific">Ficus carica</name>
    <name type="common">Common fig</name>
    <dbReference type="NCBI Taxonomy" id="3494"/>
    <lineage>
        <taxon>Eukaryota</taxon>
        <taxon>Viridiplantae</taxon>
        <taxon>Streptophyta</taxon>
        <taxon>Embryophyta</taxon>
        <taxon>Tracheophyta</taxon>
        <taxon>Spermatophyta</taxon>
        <taxon>Magnoliopsida</taxon>
        <taxon>eudicotyledons</taxon>
        <taxon>Gunneridae</taxon>
        <taxon>Pentapetalae</taxon>
        <taxon>rosids</taxon>
        <taxon>fabids</taxon>
        <taxon>Rosales</taxon>
        <taxon>Moraceae</taxon>
        <taxon>Ficeae</taxon>
        <taxon>Ficus</taxon>
    </lineage>
</organism>
<evidence type="ECO:0000256" key="1">
    <source>
        <dbReference type="ARBA" id="ARBA00022729"/>
    </source>
</evidence>
<keyword evidence="8" id="KW-1185">Reference proteome</keyword>
<feature type="domain" description="Apple" evidence="5">
    <location>
        <begin position="261"/>
        <end position="331"/>
    </location>
</feature>
<name>A0AA88E443_FICCA</name>
<feature type="signal peptide" evidence="4">
    <location>
        <begin position="1"/>
        <end position="27"/>
    </location>
</feature>
<evidence type="ECO:0000313" key="6">
    <source>
        <dbReference type="EMBL" id="GMN67752.1"/>
    </source>
</evidence>
<accession>A0AA88E443</accession>
<dbReference type="PROSITE" id="PS50948">
    <property type="entry name" value="PAN"/>
    <property type="match status" value="1"/>
</dbReference>
<evidence type="ECO:0000256" key="2">
    <source>
        <dbReference type="ARBA" id="ARBA00023157"/>
    </source>
</evidence>
<dbReference type="SMART" id="SM00108">
    <property type="entry name" value="B_lectin"/>
    <property type="match status" value="1"/>
</dbReference>
<evidence type="ECO:0000313" key="7">
    <source>
        <dbReference type="EMBL" id="GMN67768.1"/>
    </source>
</evidence>
<reference evidence="6" key="1">
    <citation type="submission" date="2023-07" db="EMBL/GenBank/DDBJ databases">
        <title>draft genome sequence of fig (Ficus carica).</title>
        <authorList>
            <person name="Takahashi T."/>
            <person name="Nishimura K."/>
        </authorList>
    </citation>
    <scope>NUCLEOTIDE SEQUENCE</scope>
</reference>
<dbReference type="InterPro" id="IPR003609">
    <property type="entry name" value="Pan_app"/>
</dbReference>
<gene>
    <name evidence="6" type="ORF">TIFTF001_036809</name>
    <name evidence="7" type="ORF">TIFTF001_036824</name>
</gene>
<dbReference type="SUPFAM" id="SSF51110">
    <property type="entry name" value="alpha-D-mannose-specific plant lectins"/>
    <property type="match status" value="1"/>
</dbReference>
<dbReference type="InterPro" id="IPR051343">
    <property type="entry name" value="G-type_lectin_kinases/EP1-like"/>
</dbReference>
<dbReference type="Gramene" id="FCD_00022709-RA">
    <property type="protein sequence ID" value="FCD_00022709-RA:cds"/>
    <property type="gene ID" value="FCD_00022709"/>
</dbReference>
<dbReference type="EMBL" id="BTGU01000496">
    <property type="protein sequence ID" value="GMN67752.1"/>
    <property type="molecule type" value="Genomic_DNA"/>
</dbReference>
<dbReference type="PANTHER" id="PTHR47976">
    <property type="entry name" value="G-TYPE LECTIN S-RECEPTOR-LIKE SERINE/THREONINE-PROTEIN KINASE SD2-5"/>
    <property type="match status" value="1"/>
</dbReference>
<dbReference type="Pfam" id="PF08276">
    <property type="entry name" value="PAN_2"/>
    <property type="match status" value="1"/>
</dbReference>
<dbReference type="CDD" id="cd00028">
    <property type="entry name" value="B_lectin"/>
    <property type="match status" value="1"/>
</dbReference>
<dbReference type="EMBL" id="BTGU01000497">
    <property type="protein sequence ID" value="GMN67768.1"/>
    <property type="molecule type" value="Genomic_DNA"/>
</dbReference>
<keyword evidence="3" id="KW-0325">Glycoprotein</keyword>
<dbReference type="Gene3D" id="2.90.10.30">
    <property type="match status" value="1"/>
</dbReference>
<feature type="chain" id="PRO_5041891676" description="Apple domain-containing protein" evidence="4">
    <location>
        <begin position="28"/>
        <end position="331"/>
    </location>
</feature>